<keyword evidence="2" id="KW-0732">Signal</keyword>
<feature type="signal peptide" evidence="2">
    <location>
        <begin position="1"/>
        <end position="34"/>
    </location>
</feature>
<evidence type="ECO:0000256" key="2">
    <source>
        <dbReference type="SAM" id="SignalP"/>
    </source>
</evidence>
<sequence>MRNLHQALDNCRPWLAPAVAAALAILGAAPQAVVAPVAAHERDGDSYILLGSERGATMMSGNTDDLKRARALRRGDEPLLYLTRDGKAYVVRDAATLAKASALFKPQAELGKREAALGARQAELGKRQAELGRRQAELSLKQVSSQGRSDAFNREQEELGRQQGALGEQQGKLGDQQGRLGDEQGRLGREAHTKFRALVDDAVRRGLATPV</sequence>
<feature type="compositionally biased region" description="Basic and acidic residues" evidence="1">
    <location>
        <begin position="180"/>
        <end position="193"/>
    </location>
</feature>
<keyword evidence="4" id="KW-1185">Reference proteome</keyword>
<feature type="chain" id="PRO_5047303116" evidence="2">
    <location>
        <begin position="35"/>
        <end position="211"/>
    </location>
</feature>
<dbReference type="Proteomes" id="UP001595615">
    <property type="component" value="Unassembled WGS sequence"/>
</dbReference>
<evidence type="ECO:0000313" key="3">
    <source>
        <dbReference type="EMBL" id="MFC3713226.1"/>
    </source>
</evidence>
<reference evidence="4" key="1">
    <citation type="journal article" date="2019" name="Int. J. Syst. Evol. Microbiol.">
        <title>The Global Catalogue of Microorganisms (GCM) 10K type strain sequencing project: providing services to taxonomists for standard genome sequencing and annotation.</title>
        <authorList>
            <consortium name="The Broad Institute Genomics Platform"/>
            <consortium name="The Broad Institute Genome Sequencing Center for Infectious Disease"/>
            <person name="Wu L."/>
            <person name="Ma J."/>
        </authorList>
    </citation>
    <scope>NUCLEOTIDE SEQUENCE [LARGE SCALE GENOMIC DNA]</scope>
    <source>
        <strain evidence="4">KCTC 42644</strain>
    </source>
</reference>
<evidence type="ECO:0000256" key="1">
    <source>
        <dbReference type="SAM" id="MobiDB-lite"/>
    </source>
</evidence>
<dbReference type="EMBL" id="JBHRXV010000010">
    <property type="protein sequence ID" value="MFC3713226.1"/>
    <property type="molecule type" value="Genomic_DNA"/>
</dbReference>
<organism evidence="3 4">
    <name type="scientific">Sphingoaurantiacus capsulatus</name>
    <dbReference type="NCBI Taxonomy" id="1771310"/>
    <lineage>
        <taxon>Bacteria</taxon>
        <taxon>Pseudomonadati</taxon>
        <taxon>Pseudomonadota</taxon>
        <taxon>Alphaproteobacteria</taxon>
        <taxon>Sphingomonadales</taxon>
        <taxon>Sphingosinicellaceae</taxon>
        <taxon>Sphingoaurantiacus</taxon>
    </lineage>
</organism>
<dbReference type="RefSeq" id="WP_380861507.1">
    <property type="nucleotide sequence ID" value="NZ_JBHRXV010000010.1"/>
</dbReference>
<proteinExistence type="predicted"/>
<comment type="caution">
    <text evidence="3">The sequence shown here is derived from an EMBL/GenBank/DDBJ whole genome shotgun (WGS) entry which is preliminary data.</text>
</comment>
<feature type="region of interest" description="Disordered" evidence="1">
    <location>
        <begin position="156"/>
        <end position="193"/>
    </location>
</feature>
<protein>
    <submittedName>
        <fullName evidence="3">Uncharacterized protein</fullName>
    </submittedName>
</protein>
<accession>A0ABV7XBE3</accession>
<name>A0ABV7XBE3_9SPHN</name>
<gene>
    <name evidence="3" type="ORF">ACFOMD_11620</name>
</gene>
<evidence type="ECO:0000313" key="4">
    <source>
        <dbReference type="Proteomes" id="UP001595615"/>
    </source>
</evidence>